<name>A0A8J5S3B0_ZIZPA</name>
<keyword evidence="2" id="KW-1185">Reference proteome</keyword>
<evidence type="ECO:0000313" key="2">
    <source>
        <dbReference type="Proteomes" id="UP000729402"/>
    </source>
</evidence>
<reference evidence="1" key="2">
    <citation type="submission" date="2021-02" db="EMBL/GenBank/DDBJ databases">
        <authorList>
            <person name="Kimball J.A."/>
            <person name="Haas M.W."/>
            <person name="Macchietto M."/>
            <person name="Kono T."/>
            <person name="Duquette J."/>
            <person name="Shao M."/>
        </authorList>
    </citation>
    <scope>NUCLEOTIDE SEQUENCE</scope>
    <source>
        <tissue evidence="1">Fresh leaf tissue</tissue>
    </source>
</reference>
<gene>
    <name evidence="1" type="ORF">GUJ93_ZPchr0009g890</name>
</gene>
<reference evidence="1" key="1">
    <citation type="journal article" date="2021" name="bioRxiv">
        <title>Whole Genome Assembly and Annotation of Northern Wild Rice, Zizania palustris L., Supports a Whole Genome Duplication in the Zizania Genus.</title>
        <authorList>
            <person name="Haas M."/>
            <person name="Kono T."/>
            <person name="Macchietto M."/>
            <person name="Millas R."/>
            <person name="McGilp L."/>
            <person name="Shao M."/>
            <person name="Duquette J."/>
            <person name="Hirsch C.N."/>
            <person name="Kimball J."/>
        </authorList>
    </citation>
    <scope>NUCLEOTIDE SEQUENCE</scope>
    <source>
        <tissue evidence="1">Fresh leaf tissue</tissue>
    </source>
</reference>
<dbReference type="Proteomes" id="UP000729402">
    <property type="component" value="Unassembled WGS sequence"/>
</dbReference>
<sequence length="76" mass="8234">MSRIQSVGFGMVKSRMTNGTVKSMELAARMLVGRAGEVAVGRMEAASSRVEEAPRRCGGDGRMEAAAWRRQGMKDD</sequence>
<dbReference type="AlphaFoldDB" id="A0A8J5S3B0"/>
<organism evidence="1 2">
    <name type="scientific">Zizania palustris</name>
    <name type="common">Northern wild rice</name>
    <dbReference type="NCBI Taxonomy" id="103762"/>
    <lineage>
        <taxon>Eukaryota</taxon>
        <taxon>Viridiplantae</taxon>
        <taxon>Streptophyta</taxon>
        <taxon>Embryophyta</taxon>
        <taxon>Tracheophyta</taxon>
        <taxon>Spermatophyta</taxon>
        <taxon>Magnoliopsida</taxon>
        <taxon>Liliopsida</taxon>
        <taxon>Poales</taxon>
        <taxon>Poaceae</taxon>
        <taxon>BOP clade</taxon>
        <taxon>Oryzoideae</taxon>
        <taxon>Oryzeae</taxon>
        <taxon>Zizaniinae</taxon>
        <taxon>Zizania</taxon>
    </lineage>
</organism>
<evidence type="ECO:0000313" key="1">
    <source>
        <dbReference type="EMBL" id="KAG8048846.1"/>
    </source>
</evidence>
<dbReference type="EMBL" id="JAAALK010000289">
    <property type="protein sequence ID" value="KAG8048846.1"/>
    <property type="molecule type" value="Genomic_DNA"/>
</dbReference>
<protein>
    <submittedName>
        <fullName evidence="1">Uncharacterized protein</fullName>
    </submittedName>
</protein>
<proteinExistence type="predicted"/>
<accession>A0A8J5S3B0</accession>
<comment type="caution">
    <text evidence="1">The sequence shown here is derived from an EMBL/GenBank/DDBJ whole genome shotgun (WGS) entry which is preliminary data.</text>
</comment>